<dbReference type="OMA" id="HIQYEYV"/>
<organism evidence="8 9">
    <name type="scientific">Rhodnius prolixus</name>
    <name type="common">Triatomid bug</name>
    <dbReference type="NCBI Taxonomy" id="13249"/>
    <lineage>
        <taxon>Eukaryota</taxon>
        <taxon>Metazoa</taxon>
        <taxon>Ecdysozoa</taxon>
        <taxon>Arthropoda</taxon>
        <taxon>Hexapoda</taxon>
        <taxon>Insecta</taxon>
        <taxon>Pterygota</taxon>
        <taxon>Neoptera</taxon>
        <taxon>Paraneoptera</taxon>
        <taxon>Hemiptera</taxon>
        <taxon>Heteroptera</taxon>
        <taxon>Panheteroptera</taxon>
        <taxon>Cimicomorpha</taxon>
        <taxon>Reduviidae</taxon>
        <taxon>Triatominae</taxon>
        <taxon>Rhodnius</taxon>
    </lineage>
</organism>
<evidence type="ECO:0000256" key="7">
    <source>
        <dbReference type="ARBA" id="ARBA00035398"/>
    </source>
</evidence>
<dbReference type="FunCoup" id="T1I7I6">
    <property type="interactions" value="231"/>
</dbReference>
<evidence type="ECO:0000256" key="6">
    <source>
        <dbReference type="ARBA" id="ARBA00035183"/>
    </source>
</evidence>
<keyword evidence="3" id="KW-0689">Ribosomal protein</keyword>
<dbReference type="Proteomes" id="UP000015103">
    <property type="component" value="Unassembled WGS sequence"/>
</dbReference>
<evidence type="ECO:0000313" key="8">
    <source>
        <dbReference type="EnsemblMetazoa" id="RPRC012258-PA"/>
    </source>
</evidence>
<dbReference type="AlphaFoldDB" id="T1I7I6"/>
<evidence type="ECO:0000256" key="1">
    <source>
        <dbReference type="ARBA" id="ARBA00004173"/>
    </source>
</evidence>
<evidence type="ECO:0000313" key="9">
    <source>
        <dbReference type="Proteomes" id="UP000015103"/>
    </source>
</evidence>
<name>T1I7I6_RHOPR</name>
<evidence type="ECO:0000256" key="5">
    <source>
        <dbReference type="ARBA" id="ARBA00023274"/>
    </source>
</evidence>
<keyword evidence="9" id="KW-1185">Reference proteome</keyword>
<dbReference type="eggNOG" id="ENOG502S4J8">
    <property type="taxonomic scope" value="Eukaryota"/>
</dbReference>
<dbReference type="VEuPathDB" id="VectorBase:RPRC012258"/>
<keyword evidence="5" id="KW-0687">Ribonucleoprotein</keyword>
<evidence type="ECO:0000256" key="2">
    <source>
        <dbReference type="ARBA" id="ARBA00008860"/>
    </source>
</evidence>
<comment type="similarity">
    <text evidence="2">Belongs to the mitochondrion-specific ribosomal protein mL50 family.</text>
</comment>
<dbReference type="HOGENOM" id="CLU_099202_0_0_1"/>
<reference evidence="8" key="1">
    <citation type="submission" date="2015-05" db="UniProtKB">
        <authorList>
            <consortium name="EnsemblMetazoa"/>
        </authorList>
    </citation>
    <scope>IDENTIFICATION</scope>
</reference>
<dbReference type="PANTHER" id="PTHR31542">
    <property type="entry name" value="39A RIBOSOMAL PROTEIN L50, MITOCHONDRIAL"/>
    <property type="match status" value="1"/>
</dbReference>
<dbReference type="STRING" id="13249.T1I7I6"/>
<dbReference type="GO" id="GO:0005762">
    <property type="term" value="C:mitochondrial large ribosomal subunit"/>
    <property type="evidence" value="ECO:0007669"/>
    <property type="project" value="TreeGrafter"/>
</dbReference>
<dbReference type="PANTHER" id="PTHR31542:SF1">
    <property type="entry name" value="LARGE RIBOSOMAL SUBUNIT PROTEIN ML50"/>
    <property type="match status" value="1"/>
</dbReference>
<protein>
    <recommendedName>
        <fullName evidence="6">Large ribosomal subunit protein mL50</fullName>
    </recommendedName>
    <alternativeName>
        <fullName evidence="7">39S ribosomal protein L50, mitochondrial</fullName>
    </alternativeName>
</protein>
<keyword evidence="4" id="KW-0496">Mitochondrion</keyword>
<dbReference type="InParanoid" id="T1I7I6"/>
<dbReference type="EMBL" id="ACPB03005589">
    <property type="status" value="NOT_ANNOTATED_CDS"/>
    <property type="molecule type" value="Genomic_DNA"/>
</dbReference>
<evidence type="ECO:0000256" key="3">
    <source>
        <dbReference type="ARBA" id="ARBA00022980"/>
    </source>
</evidence>
<evidence type="ECO:0000256" key="4">
    <source>
        <dbReference type="ARBA" id="ARBA00023128"/>
    </source>
</evidence>
<dbReference type="InterPro" id="IPR018305">
    <property type="entry name" value="Ribosomal_m50"/>
</dbReference>
<proteinExistence type="inferred from homology"/>
<sequence>MAALIKHVMSKNSPNKLFSKQLCVLHSRQYAKKHFKEKLRKVEMPACRKLQSTQDSVSAKGFLRCQKSYQPPENLENTLKSIVNNILGSTSFQSISHSQKYQVLSTCAEVYNHSVPNSILHQIETYDDLKKFYSTPVDTVLPLERMKRIDLPTNLHVQYEPQRFHPDEDTMFNGQTAFPKSNTLVTGIRTKRKFKGSIVVSPFEAY</sequence>
<comment type="subcellular location">
    <subcellularLocation>
        <location evidence="1">Mitochondrion</location>
    </subcellularLocation>
</comment>
<dbReference type="EnsemblMetazoa" id="RPRC012258-RA">
    <property type="protein sequence ID" value="RPRC012258-PA"/>
    <property type="gene ID" value="RPRC012258"/>
</dbReference>
<accession>T1I7I6</accession>